<dbReference type="CDD" id="cd03855">
    <property type="entry name" value="M14_ASTE"/>
    <property type="match status" value="1"/>
</dbReference>
<keyword evidence="9" id="KW-1185">Reference proteome</keyword>
<name>A0A1Y0I604_9GAMM</name>
<dbReference type="PANTHER" id="PTHR15162:SF7">
    <property type="entry name" value="SUCCINYLGLUTAMATE DESUCCINYLASE"/>
    <property type="match status" value="1"/>
</dbReference>
<dbReference type="Pfam" id="PF04952">
    <property type="entry name" value="AstE_AspA_hybrid"/>
    <property type="match status" value="1"/>
</dbReference>
<protein>
    <submittedName>
        <fullName evidence="8">Succinylglutamate desuccinylase</fullName>
    </submittedName>
</protein>
<dbReference type="Gene3D" id="2.40.50.630">
    <property type="match status" value="1"/>
</dbReference>
<comment type="cofactor">
    <cofactor evidence="1">
        <name>Zn(2+)</name>
        <dbReference type="ChEBI" id="CHEBI:29105"/>
    </cofactor>
</comment>
<dbReference type="InterPro" id="IPR050178">
    <property type="entry name" value="AspA/AstE_fam"/>
</dbReference>
<dbReference type="InterPro" id="IPR016681">
    <property type="entry name" value="SuccinylGlu_desuccinylase"/>
</dbReference>
<keyword evidence="5" id="KW-0862">Zinc</keyword>
<dbReference type="Proteomes" id="UP000196027">
    <property type="component" value="Chromosome"/>
</dbReference>
<feature type="domain" description="Succinylglutamate desuccinylase/Aspartoacylase catalytic" evidence="7">
    <location>
        <begin position="79"/>
        <end position="269"/>
    </location>
</feature>
<accession>A0A1Y0I604</accession>
<evidence type="ECO:0000313" key="8">
    <source>
        <dbReference type="EMBL" id="ARU55639.1"/>
    </source>
</evidence>
<dbReference type="EMBL" id="CP021425">
    <property type="protein sequence ID" value="ARU55639.1"/>
    <property type="molecule type" value="Genomic_DNA"/>
</dbReference>
<dbReference type="PANTHER" id="PTHR15162">
    <property type="entry name" value="ASPARTOACYLASE"/>
    <property type="match status" value="1"/>
</dbReference>
<evidence type="ECO:0000259" key="7">
    <source>
        <dbReference type="Pfam" id="PF24827"/>
    </source>
</evidence>
<reference evidence="8 9" key="1">
    <citation type="submission" date="2017-05" db="EMBL/GenBank/DDBJ databases">
        <title>Genomic insights into alkan degradation activity of Oleiphilus messinensis.</title>
        <authorList>
            <person name="Kozyavkin S.A."/>
            <person name="Slesarev A.I."/>
            <person name="Golyshin P.N."/>
            <person name="Korzhenkov A."/>
            <person name="Golyshina O.N."/>
            <person name="Toshchakov S.V."/>
        </authorList>
    </citation>
    <scope>NUCLEOTIDE SEQUENCE [LARGE SCALE GENOMIC DNA]</scope>
    <source>
        <strain evidence="8 9">ME102</strain>
    </source>
</reference>
<dbReference type="GO" id="GO:0009017">
    <property type="term" value="F:succinylglutamate desuccinylase activity"/>
    <property type="evidence" value="ECO:0007669"/>
    <property type="project" value="InterPro"/>
</dbReference>
<evidence type="ECO:0000313" key="9">
    <source>
        <dbReference type="Proteomes" id="UP000196027"/>
    </source>
</evidence>
<keyword evidence="4" id="KW-0378">Hydrolase</keyword>
<evidence type="ECO:0000256" key="3">
    <source>
        <dbReference type="ARBA" id="ARBA00022723"/>
    </source>
</evidence>
<dbReference type="GO" id="GO:0019544">
    <property type="term" value="P:L-arginine catabolic process to L-glutamate"/>
    <property type="evidence" value="ECO:0007669"/>
    <property type="project" value="InterPro"/>
</dbReference>
<evidence type="ECO:0000256" key="2">
    <source>
        <dbReference type="ARBA" id="ARBA00022503"/>
    </source>
</evidence>
<dbReference type="InterPro" id="IPR055438">
    <property type="entry name" value="AstE_AspA_cat"/>
</dbReference>
<evidence type="ECO:0000256" key="5">
    <source>
        <dbReference type="ARBA" id="ARBA00022833"/>
    </source>
</evidence>
<dbReference type="InterPro" id="IPR007036">
    <property type="entry name" value="Aste_AspA_hybrid_dom"/>
</dbReference>
<dbReference type="AlphaFoldDB" id="A0A1Y0I604"/>
<evidence type="ECO:0000256" key="4">
    <source>
        <dbReference type="ARBA" id="ARBA00022801"/>
    </source>
</evidence>
<keyword evidence="2" id="KW-0056">Arginine metabolism</keyword>
<keyword evidence="3" id="KW-0479">Metal-binding</keyword>
<feature type="domain" description="AstE/AspA barrel-sandwich hybrid" evidence="6">
    <location>
        <begin position="286"/>
        <end position="357"/>
    </location>
</feature>
<evidence type="ECO:0000259" key="6">
    <source>
        <dbReference type="Pfam" id="PF04952"/>
    </source>
</evidence>
<dbReference type="GO" id="GO:0016788">
    <property type="term" value="F:hydrolase activity, acting on ester bonds"/>
    <property type="evidence" value="ECO:0007669"/>
    <property type="project" value="InterPro"/>
</dbReference>
<dbReference type="GO" id="GO:0019545">
    <property type="term" value="P:L-arginine catabolic process to succinate"/>
    <property type="evidence" value="ECO:0007669"/>
    <property type="project" value="InterPro"/>
</dbReference>
<dbReference type="Gene3D" id="3.40.630.10">
    <property type="entry name" value="Zn peptidases"/>
    <property type="match status" value="1"/>
</dbReference>
<dbReference type="KEGG" id="ome:OLMES_1564"/>
<dbReference type="GO" id="GO:0008270">
    <property type="term" value="F:zinc ion binding"/>
    <property type="evidence" value="ECO:0007669"/>
    <property type="project" value="InterPro"/>
</dbReference>
<dbReference type="NCBIfam" id="NF003706">
    <property type="entry name" value="PRK05324.1"/>
    <property type="match status" value="1"/>
</dbReference>
<dbReference type="SUPFAM" id="SSF53187">
    <property type="entry name" value="Zn-dependent exopeptidases"/>
    <property type="match status" value="1"/>
</dbReference>
<proteinExistence type="predicted"/>
<dbReference type="OrthoDB" id="5290473at2"/>
<dbReference type="Pfam" id="PF24827">
    <property type="entry name" value="AstE_AspA_cat"/>
    <property type="match status" value="1"/>
</dbReference>
<gene>
    <name evidence="8" type="ORF">OLMES_1564</name>
</gene>
<dbReference type="RefSeq" id="WP_087460722.1">
    <property type="nucleotide sequence ID" value="NZ_CP021425.1"/>
</dbReference>
<sequence length="364" mass="40877">MAERKASSISLPEKCDLFAPYSSFLEATLHWEKHLGQPDDYPAWLVKSMAPDGHQIRGFQCFHPAQGVLILHPVNFASTRLLLSCGIHGNETGPIELIDRLLNYALRYPEAVRIPICIILGNPKAMLRQERFTEANLNRMFSTHPTTAQQYESCRAKELQKITEHFLSSGEKRLHFDCHTAIRSSNFEQFAVYPTAHPDCLPDEQRDFLQESGIEAALIQNNTGSTFSAYTQRQCQAQSFTLELGRVAPFGQNDLKNYQLLSDALLQLINNQADSTVHVRNPAAKPLKVFNVVHEIINTGDGFQLMLDEDAPNFTPFSKGALVWRDPSTEYRVKSGIEFIVFPNSKVGKGQRAGLIVGITQQYG</sequence>
<organism evidence="8 9">
    <name type="scientific">Oleiphilus messinensis</name>
    <dbReference type="NCBI Taxonomy" id="141451"/>
    <lineage>
        <taxon>Bacteria</taxon>
        <taxon>Pseudomonadati</taxon>
        <taxon>Pseudomonadota</taxon>
        <taxon>Gammaproteobacteria</taxon>
        <taxon>Oceanospirillales</taxon>
        <taxon>Oleiphilaceae</taxon>
        <taxon>Oleiphilus</taxon>
    </lineage>
</organism>
<evidence type="ECO:0000256" key="1">
    <source>
        <dbReference type="ARBA" id="ARBA00001947"/>
    </source>
</evidence>